<dbReference type="Proteomes" id="UP001295740">
    <property type="component" value="Unassembled WGS sequence"/>
</dbReference>
<protein>
    <submittedName>
        <fullName evidence="1">Uu.00g080020.m01.CDS01</fullName>
    </submittedName>
</protein>
<reference evidence="1" key="1">
    <citation type="submission" date="2023-10" db="EMBL/GenBank/DDBJ databases">
        <authorList>
            <person name="Hackl T."/>
        </authorList>
    </citation>
    <scope>NUCLEOTIDE SEQUENCE</scope>
</reference>
<dbReference type="AlphaFoldDB" id="A0AAI8VKX2"/>
<evidence type="ECO:0000313" key="1">
    <source>
        <dbReference type="EMBL" id="CAJ2506816.1"/>
    </source>
</evidence>
<comment type="caution">
    <text evidence="1">The sequence shown here is derived from an EMBL/GenBank/DDBJ whole genome shotgun (WGS) entry which is preliminary data.</text>
</comment>
<sequence>MGLVVDPPIAQGDTLRYITRGVAVHVMNLISKVPENTDASEVPGLGHRYQPATEYFVNRPELHEYRREMH</sequence>
<proteinExistence type="predicted"/>
<organism evidence="1 2">
    <name type="scientific">Anthostomella pinea</name>
    <dbReference type="NCBI Taxonomy" id="933095"/>
    <lineage>
        <taxon>Eukaryota</taxon>
        <taxon>Fungi</taxon>
        <taxon>Dikarya</taxon>
        <taxon>Ascomycota</taxon>
        <taxon>Pezizomycotina</taxon>
        <taxon>Sordariomycetes</taxon>
        <taxon>Xylariomycetidae</taxon>
        <taxon>Xylariales</taxon>
        <taxon>Xylariaceae</taxon>
        <taxon>Anthostomella</taxon>
    </lineage>
</organism>
<evidence type="ECO:0000313" key="2">
    <source>
        <dbReference type="Proteomes" id="UP001295740"/>
    </source>
</evidence>
<keyword evidence="2" id="KW-1185">Reference proteome</keyword>
<accession>A0AAI8VKX2</accession>
<gene>
    <name evidence="1" type="ORF">KHLLAP_LOCUS7284</name>
</gene>
<dbReference type="EMBL" id="CAUWAG010000010">
    <property type="protein sequence ID" value="CAJ2506816.1"/>
    <property type="molecule type" value="Genomic_DNA"/>
</dbReference>
<name>A0AAI8VKX2_9PEZI</name>